<dbReference type="HOGENOM" id="CLU_3273965_0_0_10"/>
<dbReference type="EMBL" id="ABYH01000350">
    <property type="protein sequence ID" value="EEC95353.1"/>
    <property type="molecule type" value="Genomic_DNA"/>
</dbReference>
<evidence type="ECO:0000313" key="1">
    <source>
        <dbReference type="EMBL" id="EEC95353.1"/>
    </source>
</evidence>
<sequence length="41" mass="4861">MFSTKRKFLFILLTQCEPSRFYSKMAHIETALAQSDFQPFT</sequence>
<dbReference type="STRING" id="537006.PRABACTJOHN_03244"/>
<gene>
    <name evidence="1" type="ORF">PRABACTJOHN_03244</name>
</gene>
<dbReference type="Proteomes" id="UP000005510">
    <property type="component" value="Unassembled WGS sequence"/>
</dbReference>
<reference evidence="1 2" key="1">
    <citation type="submission" date="2008-10" db="EMBL/GenBank/DDBJ databases">
        <title>Draft genome sequence of Parabacteroides johnsonii (DSM 18315).</title>
        <authorList>
            <person name="Sudarsanam P."/>
            <person name="Ley R."/>
            <person name="Guruge J."/>
            <person name="Turnbaugh P.J."/>
            <person name="Mahowald M."/>
            <person name="Liep D."/>
            <person name="Gordon J."/>
        </authorList>
    </citation>
    <scope>NUCLEOTIDE SEQUENCE [LARGE SCALE GENOMIC DNA]</scope>
    <source>
        <strain evidence="1 2">DSM 18315</strain>
    </source>
</reference>
<comment type="caution">
    <text evidence="1">The sequence shown here is derived from an EMBL/GenBank/DDBJ whole genome shotgun (WGS) entry which is preliminary data.</text>
</comment>
<dbReference type="AlphaFoldDB" id="B7BDW9"/>
<accession>B7BDW9</accession>
<evidence type="ECO:0000313" key="2">
    <source>
        <dbReference type="Proteomes" id="UP000005510"/>
    </source>
</evidence>
<protein>
    <submittedName>
        <fullName evidence="1">Uncharacterized protein</fullName>
    </submittedName>
</protein>
<name>B7BDW9_9BACT</name>
<proteinExistence type="predicted"/>
<reference evidence="1 2" key="2">
    <citation type="submission" date="2008-10" db="EMBL/GenBank/DDBJ databases">
        <authorList>
            <person name="Fulton L."/>
            <person name="Clifton S."/>
            <person name="Fulton B."/>
            <person name="Xu J."/>
            <person name="Minx P."/>
            <person name="Pepin K.H."/>
            <person name="Johnson M."/>
            <person name="Bhonagiri V."/>
            <person name="Nash W.E."/>
            <person name="Mardis E.R."/>
            <person name="Wilson R.K."/>
        </authorList>
    </citation>
    <scope>NUCLEOTIDE SEQUENCE [LARGE SCALE GENOMIC DNA]</scope>
    <source>
        <strain evidence="1 2">DSM 18315</strain>
    </source>
</reference>
<organism evidence="1 2">
    <name type="scientific">Parabacteroides johnsonii DSM 18315</name>
    <dbReference type="NCBI Taxonomy" id="537006"/>
    <lineage>
        <taxon>Bacteria</taxon>
        <taxon>Pseudomonadati</taxon>
        <taxon>Bacteroidota</taxon>
        <taxon>Bacteroidia</taxon>
        <taxon>Bacteroidales</taxon>
        <taxon>Tannerellaceae</taxon>
        <taxon>Parabacteroides</taxon>
    </lineage>
</organism>